<dbReference type="Proteomes" id="UP000288805">
    <property type="component" value="Unassembled WGS sequence"/>
</dbReference>
<sequence>MGKPKDLAKLPFSRTQMTFLLIYYYIGVKDTMTGDKLLRIPRKYLAPGSDRRGELIIDSGLGYMTRTVFNIVAAELKKQMSKYKRVIELEAATGLTLRYNFTSENSIKIPDLTYQFSSGSSTYGGAGKELFCLPAPSRFFPNHR</sequence>
<dbReference type="SUPFAM" id="SSF50630">
    <property type="entry name" value="Acid proteases"/>
    <property type="match status" value="1"/>
</dbReference>
<feature type="domain" description="Xylanase inhibitor C-terminal" evidence="1">
    <location>
        <begin position="24"/>
        <end position="120"/>
    </location>
</feature>
<gene>
    <name evidence="2" type="ORF">CK203_066536</name>
</gene>
<evidence type="ECO:0000259" key="1">
    <source>
        <dbReference type="Pfam" id="PF14541"/>
    </source>
</evidence>
<reference evidence="2 3" key="1">
    <citation type="journal article" date="2018" name="PLoS Genet.">
        <title>Population sequencing reveals clonal diversity and ancestral inbreeding in the grapevine cultivar Chardonnay.</title>
        <authorList>
            <person name="Roach M.J."/>
            <person name="Johnson D.L."/>
            <person name="Bohlmann J."/>
            <person name="van Vuuren H.J."/>
            <person name="Jones S.J."/>
            <person name="Pretorius I.S."/>
            <person name="Schmidt S.A."/>
            <person name="Borneman A.R."/>
        </authorList>
    </citation>
    <scope>NUCLEOTIDE SEQUENCE [LARGE SCALE GENOMIC DNA]</scope>
    <source>
        <strain evidence="3">cv. Chardonnay</strain>
        <tissue evidence="2">Leaf</tissue>
    </source>
</reference>
<protein>
    <recommendedName>
        <fullName evidence="1">Xylanase inhibitor C-terminal domain-containing protein</fullName>
    </recommendedName>
</protein>
<evidence type="ECO:0000313" key="2">
    <source>
        <dbReference type="EMBL" id="RVW64676.1"/>
    </source>
</evidence>
<dbReference type="Pfam" id="PF14541">
    <property type="entry name" value="TAXi_C"/>
    <property type="match status" value="1"/>
</dbReference>
<evidence type="ECO:0000313" key="3">
    <source>
        <dbReference type="Proteomes" id="UP000288805"/>
    </source>
</evidence>
<dbReference type="Gene3D" id="2.40.70.10">
    <property type="entry name" value="Acid Proteases"/>
    <property type="match status" value="1"/>
</dbReference>
<dbReference type="AlphaFoldDB" id="A0A438FXI4"/>
<proteinExistence type="predicted"/>
<accession>A0A438FXI4</accession>
<dbReference type="InterPro" id="IPR021109">
    <property type="entry name" value="Peptidase_aspartic_dom_sf"/>
</dbReference>
<dbReference type="EMBL" id="QGNW01000711">
    <property type="protein sequence ID" value="RVW64676.1"/>
    <property type="molecule type" value="Genomic_DNA"/>
</dbReference>
<dbReference type="InterPro" id="IPR032799">
    <property type="entry name" value="TAXi_C"/>
</dbReference>
<organism evidence="2 3">
    <name type="scientific">Vitis vinifera</name>
    <name type="common">Grape</name>
    <dbReference type="NCBI Taxonomy" id="29760"/>
    <lineage>
        <taxon>Eukaryota</taxon>
        <taxon>Viridiplantae</taxon>
        <taxon>Streptophyta</taxon>
        <taxon>Embryophyta</taxon>
        <taxon>Tracheophyta</taxon>
        <taxon>Spermatophyta</taxon>
        <taxon>Magnoliopsida</taxon>
        <taxon>eudicotyledons</taxon>
        <taxon>Gunneridae</taxon>
        <taxon>Pentapetalae</taxon>
        <taxon>rosids</taxon>
        <taxon>Vitales</taxon>
        <taxon>Vitaceae</taxon>
        <taxon>Viteae</taxon>
        <taxon>Vitis</taxon>
    </lineage>
</organism>
<comment type="caution">
    <text evidence="2">The sequence shown here is derived from an EMBL/GenBank/DDBJ whole genome shotgun (WGS) entry which is preliminary data.</text>
</comment>
<name>A0A438FXI4_VITVI</name>